<dbReference type="PANTHER" id="PTHR34309">
    <property type="entry name" value="SLR1406 PROTEIN"/>
    <property type="match status" value="1"/>
</dbReference>
<dbReference type="Gene3D" id="3.30.450.150">
    <property type="entry name" value="Haem-degrading domain"/>
    <property type="match status" value="1"/>
</dbReference>
<dbReference type="Pfam" id="PF03928">
    <property type="entry name" value="HbpS-like"/>
    <property type="match status" value="1"/>
</dbReference>
<proteinExistence type="predicted"/>
<dbReference type="InterPro" id="IPR005624">
    <property type="entry name" value="PduO/GlcC-like"/>
</dbReference>
<gene>
    <name evidence="1" type="ORF">S03H2_43927</name>
</gene>
<sequence length="135" mass="14134">MGMTLDIAKKMLLAGREEARRLGILSSIAIVDENGWLVGLHKMDGAPIATVDIARDKAWTAVAFKLPTSDVSRFGDPSTPGFGLNAQNWNDRLTTIPGGLLIKDADRVIGGVGVCGGTPEQDVVVGKVAIAAIIP</sequence>
<evidence type="ECO:0000313" key="1">
    <source>
        <dbReference type="EMBL" id="GAH74186.1"/>
    </source>
</evidence>
<evidence type="ECO:0008006" key="2">
    <source>
        <dbReference type="Google" id="ProtNLM"/>
    </source>
</evidence>
<name>X1HVK0_9ZZZZ</name>
<organism evidence="1">
    <name type="scientific">marine sediment metagenome</name>
    <dbReference type="NCBI Taxonomy" id="412755"/>
    <lineage>
        <taxon>unclassified sequences</taxon>
        <taxon>metagenomes</taxon>
        <taxon>ecological metagenomes</taxon>
    </lineage>
</organism>
<dbReference type="EMBL" id="BARU01027440">
    <property type="protein sequence ID" value="GAH74186.1"/>
    <property type="molecule type" value="Genomic_DNA"/>
</dbReference>
<reference evidence="1" key="1">
    <citation type="journal article" date="2014" name="Front. Microbiol.">
        <title>High frequency of phylogenetically diverse reductive dehalogenase-homologous genes in deep subseafloor sedimentary metagenomes.</title>
        <authorList>
            <person name="Kawai M."/>
            <person name="Futagami T."/>
            <person name="Toyoda A."/>
            <person name="Takaki Y."/>
            <person name="Nishi S."/>
            <person name="Hori S."/>
            <person name="Arai W."/>
            <person name="Tsubouchi T."/>
            <person name="Morono Y."/>
            <person name="Uchiyama I."/>
            <person name="Ito T."/>
            <person name="Fujiyama A."/>
            <person name="Inagaki F."/>
            <person name="Takami H."/>
        </authorList>
    </citation>
    <scope>NUCLEOTIDE SEQUENCE</scope>
    <source>
        <strain evidence="1">Expedition CK06-06</strain>
    </source>
</reference>
<dbReference type="SUPFAM" id="SSF143744">
    <property type="entry name" value="GlcG-like"/>
    <property type="match status" value="1"/>
</dbReference>
<protein>
    <recommendedName>
        <fullName evidence="2">GlcG protein</fullName>
    </recommendedName>
</protein>
<comment type="caution">
    <text evidence="1">The sequence shown here is derived from an EMBL/GenBank/DDBJ whole genome shotgun (WGS) entry which is preliminary data.</text>
</comment>
<dbReference type="InterPro" id="IPR038084">
    <property type="entry name" value="PduO/GlcC-like_sf"/>
</dbReference>
<accession>X1HVK0</accession>
<dbReference type="InterPro" id="IPR052517">
    <property type="entry name" value="GlcG_carb_metab_protein"/>
</dbReference>
<dbReference type="PANTHER" id="PTHR34309:SF1">
    <property type="entry name" value="PROTEIN GLCG"/>
    <property type="match status" value="1"/>
</dbReference>
<dbReference type="AlphaFoldDB" id="X1HVK0"/>